<evidence type="ECO:0000256" key="2">
    <source>
        <dbReference type="SAM" id="MobiDB-lite"/>
    </source>
</evidence>
<feature type="region of interest" description="Disordered" evidence="2">
    <location>
        <begin position="914"/>
        <end position="938"/>
    </location>
</feature>
<evidence type="ECO:0000256" key="1">
    <source>
        <dbReference type="SAM" id="Coils"/>
    </source>
</evidence>
<feature type="domain" description="Myb-like" evidence="3">
    <location>
        <begin position="932"/>
        <end position="983"/>
    </location>
</feature>
<protein>
    <recommendedName>
        <fullName evidence="3">Myb-like domain-containing protein</fullName>
    </recommendedName>
</protein>
<evidence type="ECO:0000313" key="5">
    <source>
        <dbReference type="Proteomes" id="UP000780801"/>
    </source>
</evidence>
<feature type="compositionally biased region" description="Low complexity" evidence="2">
    <location>
        <begin position="363"/>
        <end position="376"/>
    </location>
</feature>
<proteinExistence type="predicted"/>
<feature type="region of interest" description="Disordered" evidence="2">
    <location>
        <begin position="471"/>
        <end position="496"/>
    </location>
</feature>
<keyword evidence="5" id="KW-1185">Reference proteome</keyword>
<sequence>MHEHSQSQGILFQKRRQAGTRQSAADAGPRPHPIRFSGSPRASQDRSLKIIGIAQMTQYYQLLGRRLSTSSRLVPNTHYHGWLTSTTAGGWTKATTVSPIQANRRYSIRPPGSSTPPVDRPRPNYHPRPVDRSKRPTSNQPHQGRKPDSRPAANTWTIAQDELILQLRKERTPWHEIDKQLGRPISSSYHRFYTELDPNLQAWRLPGGTRNGEMLKRLVYLVDAEGRNFAEIEKQGLMRESSILKHPGSDIIGTESGSNTSHYGPVSRLALMRFYKEFKNHRESVILREDQGLYEKALRRAVEIYGENWRKVAVYVTELLDQWEQERIEGKDDRKKYRRGATADTNSDNEAVSSGNSNDIDKAATTTTSPATGTDAGNAITTGVETTSNSETNSNGEAEPGPKTSKRRPLTEAYVAQSYRLLQKYGLSWGLEDDVVMARKILRLMIQEHQQRLHEEQQRQTQQQGDIVQEKENVDLNDGKNNDGPHGSKKRRAGKKQSMTLRFLDFPLPNLDGEAVVYHEESSKVMEQRRLWGEVALAVGNHSPAQCKRRWDGLMDMRDQDKTSQSRAWHLMERYQFWMLWRYHLEEHLSRQRDMLLVRKSNVDKFLAQDHKPSSTTETSPRTWTVPELEDLFGEYAFSHEVSLWMRHRSDAHCRRHFISSLRPSLRELQHEIADLLNTPPQHQQYQQWLAHTGERVDPSIRYRNVPLALEYVVSHALQSAFQMGSEWIEASKRQQRPTNRRNPPWQQSPQYLHQYGSHNPQSADSRDFWSVRADWTVERVDVLRKMVMINKQGIRHSDDIIDWDRVARQLEQQFNPPPQPKTSMSLFSRALPQIKDSGSFASSETEGSEGSDLDDSLLSSIQPLVKRITTDLDARVGGQKSIRFSAKQCELCWKHISTSSTPFSFDIRPPKIEGATDEQGQDAGATTASMTRSRKLSDWSDHEVESLKQGVRRFGNAWADIRAQFLPNRDVSELYPKWRSISPTAPSEYGVATPLATESAATATATSAVTSGGDSEKREPGVIVVDRLSEADYLGLLSALDVVDDDDDDEYDNGKKDRRSRRDSGRGL</sequence>
<gene>
    <name evidence="4" type="ORF">BGW38_005816</name>
</gene>
<dbReference type="SMART" id="SM00717">
    <property type="entry name" value="SANT"/>
    <property type="match status" value="4"/>
</dbReference>
<dbReference type="PROSITE" id="PS50090">
    <property type="entry name" value="MYB_LIKE"/>
    <property type="match status" value="1"/>
</dbReference>
<feature type="compositionally biased region" description="Polar residues" evidence="2">
    <location>
        <begin position="749"/>
        <end position="764"/>
    </location>
</feature>
<comment type="caution">
    <text evidence="4">The sequence shown here is derived from an EMBL/GenBank/DDBJ whole genome shotgun (WGS) entry which is preliminary data.</text>
</comment>
<dbReference type="EMBL" id="JAABOA010000037">
    <property type="protein sequence ID" value="KAF9586385.1"/>
    <property type="molecule type" value="Genomic_DNA"/>
</dbReference>
<dbReference type="SUPFAM" id="SSF46689">
    <property type="entry name" value="Homeodomain-like"/>
    <property type="match status" value="1"/>
</dbReference>
<dbReference type="OrthoDB" id="2385226at2759"/>
<feature type="region of interest" description="Disordered" evidence="2">
    <location>
        <begin position="101"/>
        <end position="155"/>
    </location>
</feature>
<dbReference type="Gene3D" id="1.10.10.60">
    <property type="entry name" value="Homeodomain-like"/>
    <property type="match status" value="1"/>
</dbReference>
<feature type="region of interest" description="Disordered" evidence="2">
    <location>
        <begin position="330"/>
        <end position="410"/>
    </location>
</feature>
<organism evidence="4 5">
    <name type="scientific">Lunasporangiospora selenospora</name>
    <dbReference type="NCBI Taxonomy" id="979761"/>
    <lineage>
        <taxon>Eukaryota</taxon>
        <taxon>Fungi</taxon>
        <taxon>Fungi incertae sedis</taxon>
        <taxon>Mucoromycota</taxon>
        <taxon>Mortierellomycotina</taxon>
        <taxon>Mortierellomycetes</taxon>
        <taxon>Mortierellales</taxon>
        <taxon>Mortierellaceae</taxon>
        <taxon>Lunasporangiospora</taxon>
    </lineage>
</organism>
<name>A0A9P6G539_9FUNG</name>
<feature type="compositionally biased region" description="Polar residues" evidence="2">
    <location>
        <begin position="379"/>
        <end position="396"/>
    </location>
</feature>
<feature type="compositionally biased region" description="Polar residues" evidence="2">
    <location>
        <begin position="343"/>
        <end position="358"/>
    </location>
</feature>
<feature type="compositionally biased region" description="Basic and acidic residues" evidence="2">
    <location>
        <begin position="471"/>
        <end position="483"/>
    </location>
</feature>
<feature type="coiled-coil region" evidence="1">
    <location>
        <begin position="439"/>
        <end position="466"/>
    </location>
</feature>
<dbReference type="InterPro" id="IPR009057">
    <property type="entry name" value="Homeodomain-like_sf"/>
</dbReference>
<dbReference type="AlphaFoldDB" id="A0A9P6G539"/>
<dbReference type="Proteomes" id="UP000780801">
    <property type="component" value="Unassembled WGS sequence"/>
</dbReference>
<feature type="region of interest" description="Disordered" evidence="2">
    <location>
        <begin position="731"/>
        <end position="765"/>
    </location>
</feature>
<dbReference type="InterPro" id="IPR001005">
    <property type="entry name" value="SANT/Myb"/>
</dbReference>
<feature type="compositionally biased region" description="Basic and acidic residues" evidence="2">
    <location>
        <begin position="1053"/>
        <end position="1069"/>
    </location>
</feature>
<accession>A0A9P6G539</accession>
<feature type="region of interest" description="Disordered" evidence="2">
    <location>
        <begin position="1"/>
        <end position="45"/>
    </location>
</feature>
<keyword evidence="1" id="KW-0175">Coiled coil</keyword>
<evidence type="ECO:0000313" key="4">
    <source>
        <dbReference type="EMBL" id="KAF9586385.1"/>
    </source>
</evidence>
<reference evidence="4" key="1">
    <citation type="journal article" date="2020" name="Fungal Divers.">
        <title>Resolving the Mortierellaceae phylogeny through synthesis of multi-gene phylogenetics and phylogenomics.</title>
        <authorList>
            <person name="Vandepol N."/>
            <person name="Liber J."/>
            <person name="Desiro A."/>
            <person name="Na H."/>
            <person name="Kennedy M."/>
            <person name="Barry K."/>
            <person name="Grigoriev I.V."/>
            <person name="Miller A.N."/>
            <person name="O'Donnell K."/>
            <person name="Stajich J.E."/>
            <person name="Bonito G."/>
        </authorList>
    </citation>
    <scope>NUCLEOTIDE SEQUENCE</scope>
    <source>
        <strain evidence="4">KOD1015</strain>
    </source>
</reference>
<feature type="region of interest" description="Disordered" evidence="2">
    <location>
        <begin position="1045"/>
        <end position="1069"/>
    </location>
</feature>
<feature type="compositionally biased region" description="Polar residues" evidence="2">
    <location>
        <begin position="1"/>
        <end position="10"/>
    </location>
</feature>
<evidence type="ECO:0000259" key="3">
    <source>
        <dbReference type="PROSITE" id="PS50090"/>
    </source>
</evidence>